<dbReference type="Proteomes" id="UP000235786">
    <property type="component" value="Unassembled WGS sequence"/>
</dbReference>
<dbReference type="EMBL" id="KZ613952">
    <property type="protein sequence ID" value="PMD35711.1"/>
    <property type="molecule type" value="Genomic_DNA"/>
</dbReference>
<proteinExistence type="predicted"/>
<evidence type="ECO:0000313" key="3">
    <source>
        <dbReference type="Proteomes" id="UP000235786"/>
    </source>
</evidence>
<keyword evidence="3" id="KW-1185">Reference proteome</keyword>
<dbReference type="AlphaFoldDB" id="A0A2J6RB34"/>
<gene>
    <name evidence="2" type="ORF">L207DRAFT_516663</name>
</gene>
<dbReference type="OrthoDB" id="10005335at2759"/>
<evidence type="ECO:0000259" key="1">
    <source>
        <dbReference type="Pfam" id="PF09414"/>
    </source>
</evidence>
<organism evidence="2 3">
    <name type="scientific">Hyaloscypha variabilis (strain UAMH 11265 / GT02V1 / F)</name>
    <name type="common">Meliniomyces variabilis</name>
    <dbReference type="NCBI Taxonomy" id="1149755"/>
    <lineage>
        <taxon>Eukaryota</taxon>
        <taxon>Fungi</taxon>
        <taxon>Dikarya</taxon>
        <taxon>Ascomycota</taxon>
        <taxon>Pezizomycotina</taxon>
        <taxon>Leotiomycetes</taxon>
        <taxon>Helotiales</taxon>
        <taxon>Hyaloscyphaceae</taxon>
        <taxon>Hyaloscypha</taxon>
        <taxon>Hyaloscypha variabilis</taxon>
    </lineage>
</organism>
<dbReference type="InterPro" id="IPR021122">
    <property type="entry name" value="RNA_ligase_dom_REL/Rnl2"/>
</dbReference>
<dbReference type="Gene3D" id="3.30.470.30">
    <property type="entry name" value="DNA ligase/mRNA capping enzyme"/>
    <property type="match status" value="1"/>
</dbReference>
<dbReference type="SUPFAM" id="SSF56091">
    <property type="entry name" value="DNA ligase/mRNA capping enzyme, catalytic domain"/>
    <property type="match status" value="1"/>
</dbReference>
<dbReference type="Pfam" id="PF09414">
    <property type="entry name" value="RNA_ligase"/>
    <property type="match status" value="1"/>
</dbReference>
<evidence type="ECO:0000313" key="2">
    <source>
        <dbReference type="EMBL" id="PMD35711.1"/>
    </source>
</evidence>
<accession>A0A2J6RB34</accession>
<name>A0A2J6RB34_HYAVF</name>
<feature type="domain" description="RNA ligase" evidence="1">
    <location>
        <begin position="79"/>
        <end position="279"/>
    </location>
</feature>
<protein>
    <recommendedName>
        <fullName evidence="1">RNA ligase domain-containing protein</fullName>
    </recommendedName>
</protein>
<sequence>MLLESMKASTPAQVTEIDVTEEINVSRIQLNDEREATPEASTPSTLFPKITGKVDDLIKNYTKRFGYRFSTKYPTIKLTGTVKLHGTHADIVIEPDNTVRIQSRNRLSLDVEHDNYDVAASLLPLKKEVLELRDRVKARWHQLNRPKELNEDDPVILAGEWIGPGVQKKVGISKLPKRCFVILSISINGHWQDCEKYTEIHNESAGIHNIARGGFFHEVLDFKDAVTLEKCKEKLMAHTMDVELECPFAKSLGISGVGEGIVWKAEYPLSEDPRFWLKSKGPEHRVTQTDKLRKGEMKAGAGEKAKVFAEAAVGEMRLMQAWDYLGEMGIKRDKAGTQAFNEWLVRDVEVEEKNSILEMEVDKVALRKAIAGIARTWYYRKLAE</sequence>
<reference evidence="2 3" key="1">
    <citation type="submission" date="2016-04" db="EMBL/GenBank/DDBJ databases">
        <title>A degradative enzymes factory behind the ericoid mycorrhizal symbiosis.</title>
        <authorList>
            <consortium name="DOE Joint Genome Institute"/>
            <person name="Martino E."/>
            <person name="Morin E."/>
            <person name="Grelet G."/>
            <person name="Kuo A."/>
            <person name="Kohler A."/>
            <person name="Daghino S."/>
            <person name="Barry K."/>
            <person name="Choi C."/>
            <person name="Cichocki N."/>
            <person name="Clum A."/>
            <person name="Copeland A."/>
            <person name="Hainaut M."/>
            <person name="Haridas S."/>
            <person name="Labutti K."/>
            <person name="Lindquist E."/>
            <person name="Lipzen A."/>
            <person name="Khouja H.-R."/>
            <person name="Murat C."/>
            <person name="Ohm R."/>
            <person name="Olson A."/>
            <person name="Spatafora J."/>
            <person name="Veneault-Fourrey C."/>
            <person name="Henrissat B."/>
            <person name="Grigoriev I."/>
            <person name="Martin F."/>
            <person name="Perotto S."/>
        </authorList>
    </citation>
    <scope>NUCLEOTIDE SEQUENCE [LARGE SCALE GENOMIC DNA]</scope>
    <source>
        <strain evidence="2 3">F</strain>
    </source>
</reference>